<name>A0A9P4HTH9_9PEZI</name>
<dbReference type="EMBL" id="ML978723">
    <property type="protein sequence ID" value="KAF2086587.1"/>
    <property type="molecule type" value="Genomic_DNA"/>
</dbReference>
<evidence type="ECO:0000256" key="1">
    <source>
        <dbReference type="SAM" id="MobiDB-lite"/>
    </source>
</evidence>
<organism evidence="2 3">
    <name type="scientific">Saccharata proteae CBS 121410</name>
    <dbReference type="NCBI Taxonomy" id="1314787"/>
    <lineage>
        <taxon>Eukaryota</taxon>
        <taxon>Fungi</taxon>
        <taxon>Dikarya</taxon>
        <taxon>Ascomycota</taxon>
        <taxon>Pezizomycotina</taxon>
        <taxon>Dothideomycetes</taxon>
        <taxon>Dothideomycetes incertae sedis</taxon>
        <taxon>Botryosphaeriales</taxon>
        <taxon>Saccharataceae</taxon>
        <taxon>Saccharata</taxon>
    </lineage>
</organism>
<evidence type="ECO:0000313" key="2">
    <source>
        <dbReference type="EMBL" id="KAF2086587.1"/>
    </source>
</evidence>
<feature type="compositionally biased region" description="Basic and acidic residues" evidence="1">
    <location>
        <begin position="248"/>
        <end position="263"/>
    </location>
</feature>
<proteinExistence type="predicted"/>
<gene>
    <name evidence="2" type="ORF">K490DRAFT_66371</name>
</gene>
<comment type="caution">
    <text evidence="2">The sequence shown here is derived from an EMBL/GenBank/DDBJ whole genome shotgun (WGS) entry which is preliminary data.</text>
</comment>
<reference evidence="2" key="1">
    <citation type="journal article" date="2020" name="Stud. Mycol.">
        <title>101 Dothideomycetes genomes: a test case for predicting lifestyles and emergence of pathogens.</title>
        <authorList>
            <person name="Haridas S."/>
            <person name="Albert R."/>
            <person name="Binder M."/>
            <person name="Bloem J."/>
            <person name="Labutti K."/>
            <person name="Salamov A."/>
            <person name="Andreopoulos B."/>
            <person name="Baker S."/>
            <person name="Barry K."/>
            <person name="Bills G."/>
            <person name="Bluhm B."/>
            <person name="Cannon C."/>
            <person name="Castanera R."/>
            <person name="Culley D."/>
            <person name="Daum C."/>
            <person name="Ezra D."/>
            <person name="Gonzalez J."/>
            <person name="Henrissat B."/>
            <person name="Kuo A."/>
            <person name="Liang C."/>
            <person name="Lipzen A."/>
            <person name="Lutzoni F."/>
            <person name="Magnuson J."/>
            <person name="Mondo S."/>
            <person name="Nolan M."/>
            <person name="Ohm R."/>
            <person name="Pangilinan J."/>
            <person name="Park H.-J."/>
            <person name="Ramirez L."/>
            <person name="Alfaro M."/>
            <person name="Sun H."/>
            <person name="Tritt A."/>
            <person name="Yoshinaga Y."/>
            <person name="Zwiers L.-H."/>
            <person name="Turgeon B."/>
            <person name="Goodwin S."/>
            <person name="Spatafora J."/>
            <person name="Crous P."/>
            <person name="Grigoriev I."/>
        </authorList>
    </citation>
    <scope>NUCLEOTIDE SEQUENCE</scope>
    <source>
        <strain evidence="2">CBS 121410</strain>
    </source>
</reference>
<feature type="region of interest" description="Disordered" evidence="1">
    <location>
        <begin position="211"/>
        <end position="232"/>
    </location>
</feature>
<accession>A0A9P4HTH9</accession>
<keyword evidence="3" id="KW-1185">Reference proteome</keyword>
<dbReference type="Proteomes" id="UP000799776">
    <property type="component" value="Unassembled WGS sequence"/>
</dbReference>
<dbReference type="AlphaFoldDB" id="A0A9P4HTH9"/>
<evidence type="ECO:0000313" key="3">
    <source>
        <dbReference type="Proteomes" id="UP000799776"/>
    </source>
</evidence>
<feature type="region of interest" description="Disordered" evidence="1">
    <location>
        <begin position="244"/>
        <end position="263"/>
    </location>
</feature>
<protein>
    <submittedName>
        <fullName evidence="2">Uncharacterized protein</fullName>
    </submittedName>
</protein>
<sequence length="263" mass="30065">MLRNIRRYMERLRPQALFQSANEGVELIEEDWELVDENTLEDLNYGPSQHTPAGSVEDLEQSPEVATTNAPRSAWAIAKETYDRYLQDHVEATSDMLHEAAREVAMSAAASATGMTVSDLNYGQSLAELFEETVLGDHIRFRLDHYLIQIRHIQMNHYPLFEFEVPDGLPWALHDYYRVFGNDKDAINQLYVDLYDASSNDDNNSLRCFDVNKDSDDETSDSGMPQQPPSTRWVEFLGAAAQQEDNLLDDHDSDPREVKPLHN</sequence>